<evidence type="ECO:0000256" key="1">
    <source>
        <dbReference type="SAM" id="SignalP"/>
    </source>
</evidence>
<dbReference type="Pfam" id="PF13539">
    <property type="entry name" value="Peptidase_M15_4"/>
    <property type="match status" value="1"/>
</dbReference>
<dbReference type="InterPro" id="IPR009045">
    <property type="entry name" value="Zn_M74/Hedgehog-like"/>
</dbReference>
<dbReference type="Proteomes" id="UP001241537">
    <property type="component" value="Unassembled WGS sequence"/>
</dbReference>
<accession>A0AAE3VAA7</accession>
<keyword evidence="1" id="KW-0732">Signal</keyword>
<evidence type="ECO:0000313" key="4">
    <source>
        <dbReference type="Proteomes" id="UP001241537"/>
    </source>
</evidence>
<feature type="chain" id="PRO_5041919579" description="Peptidase M15C domain-containing protein" evidence="1">
    <location>
        <begin position="25"/>
        <end position="227"/>
    </location>
</feature>
<dbReference type="SUPFAM" id="SSF55166">
    <property type="entry name" value="Hedgehog/DD-peptidase"/>
    <property type="match status" value="1"/>
</dbReference>
<reference evidence="3" key="1">
    <citation type="submission" date="2023-07" db="EMBL/GenBank/DDBJ databases">
        <title>Genomic Encyclopedia of Type Strains, Phase IV (KMG-IV): sequencing the most valuable type-strain genomes for metagenomic binning, comparative biology and taxonomic classification.</title>
        <authorList>
            <person name="Goeker M."/>
        </authorList>
    </citation>
    <scope>NUCLEOTIDE SEQUENCE</scope>
    <source>
        <strain evidence="3">DSM 19659</strain>
    </source>
</reference>
<evidence type="ECO:0000259" key="2">
    <source>
        <dbReference type="Pfam" id="PF13539"/>
    </source>
</evidence>
<sequence>MKKHLYTAALALCLSTALTLSALAAGHCTQKSYESYKAENVGSGLSENDLAAYYYYEHQYQGRDFTEDFLNQIRAQYDRISSNPVPETAKAEMLVVEVPVWKLSNGEKVSSTARIEILSSLSEDVQAIFTEIYNGPEKFPINSVSGYQWRGNDLNSLHSSGCAIDINPNENPQMAEDGSRALVGNRWEPGINPYSIRPDGDVCHAFGARGWGWGAGFRQADYMHFEF</sequence>
<dbReference type="EMBL" id="JAUSTO010000007">
    <property type="protein sequence ID" value="MDQ0152616.1"/>
    <property type="molecule type" value="Genomic_DNA"/>
</dbReference>
<dbReference type="GO" id="GO:0008233">
    <property type="term" value="F:peptidase activity"/>
    <property type="evidence" value="ECO:0007669"/>
    <property type="project" value="InterPro"/>
</dbReference>
<proteinExistence type="predicted"/>
<dbReference type="InterPro" id="IPR039561">
    <property type="entry name" value="Peptidase_M15C"/>
</dbReference>
<comment type="caution">
    <text evidence="3">The sequence shown here is derived from an EMBL/GenBank/DDBJ whole genome shotgun (WGS) entry which is preliminary data.</text>
</comment>
<dbReference type="Gene3D" id="3.30.1380.10">
    <property type="match status" value="1"/>
</dbReference>
<organism evidence="3 4">
    <name type="scientific">Moryella indoligenes</name>
    <dbReference type="NCBI Taxonomy" id="371674"/>
    <lineage>
        <taxon>Bacteria</taxon>
        <taxon>Bacillati</taxon>
        <taxon>Bacillota</taxon>
        <taxon>Clostridia</taxon>
        <taxon>Lachnospirales</taxon>
        <taxon>Lachnospiraceae</taxon>
        <taxon>Moryella</taxon>
    </lineage>
</organism>
<evidence type="ECO:0000313" key="3">
    <source>
        <dbReference type="EMBL" id="MDQ0152616.1"/>
    </source>
</evidence>
<feature type="signal peptide" evidence="1">
    <location>
        <begin position="1"/>
        <end position="24"/>
    </location>
</feature>
<protein>
    <recommendedName>
        <fullName evidence="2">Peptidase M15C domain-containing protein</fullName>
    </recommendedName>
</protein>
<gene>
    <name evidence="3" type="ORF">J2S20_001310</name>
</gene>
<dbReference type="RefSeq" id="WP_307254375.1">
    <property type="nucleotide sequence ID" value="NZ_JAUSTO010000007.1"/>
</dbReference>
<name>A0AAE3VAA7_9FIRM</name>
<keyword evidence="4" id="KW-1185">Reference proteome</keyword>
<feature type="domain" description="Peptidase M15C" evidence="2">
    <location>
        <begin position="153"/>
        <end position="226"/>
    </location>
</feature>
<dbReference type="AlphaFoldDB" id="A0AAE3VAA7"/>